<gene>
    <name evidence="4" type="primary">LOC115432193</name>
</gene>
<sequence length="195" mass="22525">MADSDCSTTKFICVCKNAYYFEGPQCATEDEPDKRIEEDRFQASKTSVKLLRCYDNKFLILSYNGLFEKLELTAQGQHCPDNKFCLQFYNSDDLRKGIPVMLYAIKSDKKLVACCNGSDGIYPEEMEIKNFIEESKHKALFYMIKQEGSNKYMFESSLYENKYLGLEPDKSEPSVVKLVLRMYDPDNHNDALSPE</sequence>
<dbReference type="InterPro" id="IPR000975">
    <property type="entry name" value="IL-1_fam"/>
</dbReference>
<reference evidence="4" key="1">
    <citation type="submission" date="2019-06" db="EMBL/GenBank/DDBJ databases">
        <authorList>
            <consortium name="Wellcome Sanger Institute Data Sharing"/>
        </authorList>
    </citation>
    <scope>NUCLEOTIDE SEQUENCE [LARGE SCALE GENOMIC DNA]</scope>
</reference>
<dbReference type="AlphaFoldDB" id="A0A673C3C7"/>
<keyword evidence="5" id="KW-1185">Reference proteome</keyword>
<evidence type="ECO:0000313" key="4">
    <source>
        <dbReference type="Ensembl" id="ENSSORP00005046818.1"/>
    </source>
</evidence>
<dbReference type="CDD" id="cd23298">
    <property type="entry name" value="beta-trefoil_IL18"/>
    <property type="match status" value="1"/>
</dbReference>
<proteinExistence type="inferred from homology"/>
<dbReference type="GO" id="GO:0006954">
    <property type="term" value="P:inflammatory response"/>
    <property type="evidence" value="ECO:0007669"/>
    <property type="project" value="InterPro"/>
</dbReference>
<dbReference type="GO" id="GO:0005615">
    <property type="term" value="C:extracellular space"/>
    <property type="evidence" value="ECO:0007669"/>
    <property type="project" value="InterPro"/>
</dbReference>
<comment type="similarity">
    <text evidence="2">Belongs to the IL-1 family.</text>
</comment>
<comment type="subcellular location">
    <subcellularLocation>
        <location evidence="1">Secreted</location>
    </subcellularLocation>
</comment>
<dbReference type="InParanoid" id="A0A673C3C7"/>
<protein>
    <recommendedName>
        <fullName evidence="6">Interleukin-18</fullName>
    </recommendedName>
</protein>
<evidence type="ECO:0000313" key="5">
    <source>
        <dbReference type="Proteomes" id="UP000472271"/>
    </source>
</evidence>
<evidence type="ECO:0000256" key="2">
    <source>
        <dbReference type="ARBA" id="ARBA00010448"/>
    </source>
</evidence>
<evidence type="ECO:0000256" key="1">
    <source>
        <dbReference type="ARBA" id="ARBA00004613"/>
    </source>
</evidence>
<evidence type="ECO:0008006" key="6">
    <source>
        <dbReference type="Google" id="ProtNLM"/>
    </source>
</evidence>
<dbReference type="InterPro" id="IPR008996">
    <property type="entry name" value="IL1/FGF"/>
</dbReference>
<dbReference type="Gene3D" id="2.80.10.50">
    <property type="match status" value="1"/>
</dbReference>
<evidence type="ECO:0000256" key="3">
    <source>
        <dbReference type="ARBA" id="ARBA00022525"/>
    </source>
</evidence>
<dbReference type="Pfam" id="PF00340">
    <property type="entry name" value="IL1"/>
    <property type="match status" value="1"/>
</dbReference>
<dbReference type="GO" id="GO:0006955">
    <property type="term" value="P:immune response"/>
    <property type="evidence" value="ECO:0007669"/>
    <property type="project" value="InterPro"/>
</dbReference>
<accession>A0A673C3C7</accession>
<reference evidence="4" key="3">
    <citation type="submission" date="2025-09" db="UniProtKB">
        <authorList>
            <consortium name="Ensembl"/>
        </authorList>
    </citation>
    <scope>IDENTIFICATION</scope>
</reference>
<dbReference type="Proteomes" id="UP000472271">
    <property type="component" value="Chromosome 13"/>
</dbReference>
<keyword evidence="3" id="KW-0964">Secreted</keyword>
<name>A0A673C3C7_9TELE</name>
<reference evidence="4" key="2">
    <citation type="submission" date="2025-08" db="UniProtKB">
        <authorList>
            <consortium name="Ensembl"/>
        </authorList>
    </citation>
    <scope>IDENTIFICATION</scope>
</reference>
<dbReference type="SUPFAM" id="SSF50353">
    <property type="entry name" value="Cytokine"/>
    <property type="match status" value="1"/>
</dbReference>
<organism evidence="4 5">
    <name type="scientific">Sphaeramia orbicularis</name>
    <name type="common">orbiculate cardinalfish</name>
    <dbReference type="NCBI Taxonomy" id="375764"/>
    <lineage>
        <taxon>Eukaryota</taxon>
        <taxon>Metazoa</taxon>
        <taxon>Chordata</taxon>
        <taxon>Craniata</taxon>
        <taxon>Vertebrata</taxon>
        <taxon>Euteleostomi</taxon>
        <taxon>Actinopterygii</taxon>
        <taxon>Neopterygii</taxon>
        <taxon>Teleostei</taxon>
        <taxon>Neoteleostei</taxon>
        <taxon>Acanthomorphata</taxon>
        <taxon>Gobiaria</taxon>
        <taxon>Kurtiformes</taxon>
        <taxon>Apogonoidei</taxon>
        <taxon>Apogonidae</taxon>
        <taxon>Apogoninae</taxon>
        <taxon>Sphaeramia</taxon>
    </lineage>
</organism>
<dbReference type="GO" id="GO:0005125">
    <property type="term" value="F:cytokine activity"/>
    <property type="evidence" value="ECO:0007669"/>
    <property type="project" value="InterPro"/>
</dbReference>
<dbReference type="Ensembl" id="ENSSORT00005047984.1">
    <property type="protein sequence ID" value="ENSSORP00005046818.1"/>
    <property type="gene ID" value="ENSSORG00005021429.1"/>
</dbReference>